<name>A0A0P0XTM5_ORYSJ</name>
<dbReference type="InParanoid" id="A0A0P0XTM5"/>
<gene>
    <name evidence="1" type="ordered locus">Os10g0392500</name>
    <name evidence="1" type="ORF">OSNPB_100392500</name>
</gene>
<dbReference type="AlphaFoldDB" id="A0A0P0XTM5"/>
<reference evidence="1 2" key="3">
    <citation type="journal article" date="2013" name="Rice">
        <title>Improvement of the Oryza sativa Nipponbare reference genome using next generation sequence and optical map data.</title>
        <authorList>
            <person name="Kawahara Y."/>
            <person name="de la Bastide M."/>
            <person name="Hamilton J.P."/>
            <person name="Kanamori H."/>
            <person name="McCombie W.R."/>
            <person name="Ouyang S."/>
            <person name="Schwartz D.C."/>
            <person name="Tanaka T."/>
            <person name="Wu J."/>
            <person name="Zhou S."/>
            <person name="Childs K.L."/>
            <person name="Davidson R.M."/>
            <person name="Lin H."/>
            <person name="Quesada-Ocampo L."/>
            <person name="Vaillancourt B."/>
            <person name="Sakai H."/>
            <person name="Lee S.S."/>
            <person name="Kim J."/>
            <person name="Numa H."/>
            <person name="Itoh T."/>
            <person name="Buell C.R."/>
            <person name="Matsumoto T."/>
        </authorList>
    </citation>
    <scope>NUCLEOTIDE SEQUENCE [LARGE SCALE GENOMIC DNA]</scope>
    <source>
        <strain evidence="2">cv. Nipponbare</strain>
    </source>
</reference>
<evidence type="ECO:0000313" key="1">
    <source>
        <dbReference type="EMBL" id="BAT10678.1"/>
    </source>
</evidence>
<dbReference type="Gramene" id="Os10t0392500-00">
    <property type="protein sequence ID" value="Os10t0392500-00"/>
    <property type="gene ID" value="Os10g0392500"/>
</dbReference>
<organism evidence="1 2">
    <name type="scientific">Oryza sativa subsp. japonica</name>
    <name type="common">Rice</name>
    <dbReference type="NCBI Taxonomy" id="39947"/>
    <lineage>
        <taxon>Eukaryota</taxon>
        <taxon>Viridiplantae</taxon>
        <taxon>Streptophyta</taxon>
        <taxon>Embryophyta</taxon>
        <taxon>Tracheophyta</taxon>
        <taxon>Spermatophyta</taxon>
        <taxon>Magnoliopsida</taxon>
        <taxon>Liliopsida</taxon>
        <taxon>Poales</taxon>
        <taxon>Poaceae</taxon>
        <taxon>BOP clade</taxon>
        <taxon>Oryzoideae</taxon>
        <taxon>Oryzeae</taxon>
        <taxon>Oryzinae</taxon>
        <taxon>Oryza</taxon>
        <taxon>Oryza sativa</taxon>
    </lineage>
</organism>
<reference evidence="1 2" key="2">
    <citation type="journal article" date="2013" name="Plant Cell Physiol.">
        <title>Rice Annotation Project Database (RAP-DB): an integrative and interactive database for rice genomics.</title>
        <authorList>
            <person name="Sakai H."/>
            <person name="Lee S.S."/>
            <person name="Tanaka T."/>
            <person name="Numa H."/>
            <person name="Kim J."/>
            <person name="Kawahara Y."/>
            <person name="Wakimoto H."/>
            <person name="Yang C.C."/>
            <person name="Iwamoto M."/>
            <person name="Abe T."/>
            <person name="Yamada Y."/>
            <person name="Muto A."/>
            <person name="Inokuchi H."/>
            <person name="Ikemura T."/>
            <person name="Matsumoto T."/>
            <person name="Sasaki T."/>
            <person name="Itoh T."/>
        </authorList>
    </citation>
    <scope>NUCLEOTIDE SEQUENCE [LARGE SCALE GENOMIC DNA]</scope>
    <source>
        <strain evidence="2">cv. Nipponbare</strain>
    </source>
</reference>
<feature type="non-terminal residue" evidence="1">
    <location>
        <position position="78"/>
    </location>
</feature>
<proteinExistence type="predicted"/>
<reference evidence="2" key="1">
    <citation type="journal article" date="2005" name="Nature">
        <title>The map-based sequence of the rice genome.</title>
        <authorList>
            <consortium name="International rice genome sequencing project (IRGSP)"/>
            <person name="Matsumoto T."/>
            <person name="Wu J."/>
            <person name="Kanamori H."/>
            <person name="Katayose Y."/>
            <person name="Fujisawa M."/>
            <person name="Namiki N."/>
            <person name="Mizuno H."/>
            <person name="Yamamoto K."/>
            <person name="Antonio B.A."/>
            <person name="Baba T."/>
            <person name="Sakata K."/>
            <person name="Nagamura Y."/>
            <person name="Aoki H."/>
            <person name="Arikawa K."/>
            <person name="Arita K."/>
            <person name="Bito T."/>
            <person name="Chiden Y."/>
            <person name="Fujitsuka N."/>
            <person name="Fukunaka R."/>
            <person name="Hamada M."/>
            <person name="Harada C."/>
            <person name="Hayashi A."/>
            <person name="Hijishita S."/>
            <person name="Honda M."/>
            <person name="Hosokawa S."/>
            <person name="Ichikawa Y."/>
            <person name="Idonuma A."/>
            <person name="Iijima M."/>
            <person name="Ikeda M."/>
            <person name="Ikeno M."/>
            <person name="Ito K."/>
            <person name="Ito S."/>
            <person name="Ito T."/>
            <person name="Ito Y."/>
            <person name="Ito Y."/>
            <person name="Iwabuchi A."/>
            <person name="Kamiya K."/>
            <person name="Karasawa W."/>
            <person name="Kurita K."/>
            <person name="Katagiri S."/>
            <person name="Kikuta A."/>
            <person name="Kobayashi H."/>
            <person name="Kobayashi N."/>
            <person name="Machita K."/>
            <person name="Maehara T."/>
            <person name="Masukawa M."/>
            <person name="Mizubayashi T."/>
            <person name="Mukai Y."/>
            <person name="Nagasaki H."/>
            <person name="Nagata Y."/>
            <person name="Naito S."/>
            <person name="Nakashima M."/>
            <person name="Nakama Y."/>
            <person name="Nakamichi Y."/>
            <person name="Nakamura M."/>
            <person name="Meguro A."/>
            <person name="Negishi M."/>
            <person name="Ohta I."/>
            <person name="Ohta T."/>
            <person name="Okamoto M."/>
            <person name="Ono N."/>
            <person name="Saji S."/>
            <person name="Sakaguchi M."/>
            <person name="Sakai K."/>
            <person name="Shibata M."/>
            <person name="Shimokawa T."/>
            <person name="Song J."/>
            <person name="Takazaki Y."/>
            <person name="Terasawa K."/>
            <person name="Tsugane M."/>
            <person name="Tsuji K."/>
            <person name="Ueda S."/>
            <person name="Waki K."/>
            <person name="Yamagata H."/>
            <person name="Yamamoto M."/>
            <person name="Yamamoto S."/>
            <person name="Yamane H."/>
            <person name="Yoshiki S."/>
            <person name="Yoshihara R."/>
            <person name="Yukawa K."/>
            <person name="Zhong H."/>
            <person name="Yano M."/>
            <person name="Yuan Q."/>
            <person name="Ouyang S."/>
            <person name="Liu J."/>
            <person name="Jones K.M."/>
            <person name="Gansberger K."/>
            <person name="Moffat K."/>
            <person name="Hill J."/>
            <person name="Bera J."/>
            <person name="Fadrosh D."/>
            <person name="Jin S."/>
            <person name="Johri S."/>
            <person name="Kim M."/>
            <person name="Overton L."/>
            <person name="Reardon M."/>
            <person name="Tsitrin T."/>
            <person name="Vuong H."/>
            <person name="Weaver B."/>
            <person name="Ciecko A."/>
            <person name="Tallon L."/>
            <person name="Jackson J."/>
            <person name="Pai G."/>
            <person name="Aken S.V."/>
            <person name="Utterback T."/>
            <person name="Reidmuller S."/>
            <person name="Feldblyum T."/>
            <person name="Hsiao J."/>
            <person name="Zismann V."/>
            <person name="Iobst S."/>
            <person name="de Vazeille A.R."/>
            <person name="Buell C.R."/>
            <person name="Ying K."/>
            <person name="Li Y."/>
            <person name="Lu T."/>
            <person name="Huang Y."/>
            <person name="Zhao Q."/>
            <person name="Feng Q."/>
            <person name="Zhang L."/>
            <person name="Zhu J."/>
            <person name="Weng Q."/>
            <person name="Mu J."/>
            <person name="Lu Y."/>
            <person name="Fan D."/>
            <person name="Liu Y."/>
            <person name="Guan J."/>
            <person name="Zhang Y."/>
            <person name="Yu S."/>
            <person name="Liu X."/>
            <person name="Zhang Y."/>
            <person name="Hong G."/>
            <person name="Han B."/>
            <person name="Choisne N."/>
            <person name="Demange N."/>
            <person name="Orjeda G."/>
            <person name="Samain S."/>
            <person name="Cattolico L."/>
            <person name="Pelletier E."/>
            <person name="Couloux A."/>
            <person name="Segurens B."/>
            <person name="Wincker P."/>
            <person name="D'Hont A."/>
            <person name="Scarpelli C."/>
            <person name="Weissenbach J."/>
            <person name="Salanoubat M."/>
            <person name="Quetier F."/>
            <person name="Yu Y."/>
            <person name="Kim H.R."/>
            <person name="Rambo T."/>
            <person name="Currie J."/>
            <person name="Collura K."/>
            <person name="Luo M."/>
            <person name="Yang T."/>
            <person name="Ammiraju J.S.S."/>
            <person name="Engler F."/>
            <person name="Soderlund C."/>
            <person name="Wing R.A."/>
            <person name="Palmer L.E."/>
            <person name="de la Bastide M."/>
            <person name="Spiegel L."/>
            <person name="Nascimento L."/>
            <person name="Zutavern T."/>
            <person name="O'Shaughnessy A."/>
            <person name="Dike S."/>
            <person name="Dedhia N."/>
            <person name="Preston R."/>
            <person name="Balija V."/>
            <person name="McCombie W.R."/>
            <person name="Chow T."/>
            <person name="Chen H."/>
            <person name="Chung M."/>
            <person name="Chen C."/>
            <person name="Shaw J."/>
            <person name="Wu H."/>
            <person name="Hsiao K."/>
            <person name="Chao Y."/>
            <person name="Chu M."/>
            <person name="Cheng C."/>
            <person name="Hour A."/>
            <person name="Lee P."/>
            <person name="Lin S."/>
            <person name="Lin Y."/>
            <person name="Liou J."/>
            <person name="Liu S."/>
            <person name="Hsing Y."/>
            <person name="Raghuvanshi S."/>
            <person name="Mohanty A."/>
            <person name="Bharti A.K."/>
            <person name="Gaur A."/>
            <person name="Gupta V."/>
            <person name="Kumar D."/>
            <person name="Ravi V."/>
            <person name="Vij S."/>
            <person name="Kapur A."/>
            <person name="Khurana P."/>
            <person name="Khurana P."/>
            <person name="Khurana J.P."/>
            <person name="Tyagi A.K."/>
            <person name="Gaikwad K."/>
            <person name="Singh A."/>
            <person name="Dalal V."/>
            <person name="Srivastava S."/>
            <person name="Dixit A."/>
            <person name="Pal A.K."/>
            <person name="Ghazi I.A."/>
            <person name="Yadav M."/>
            <person name="Pandit A."/>
            <person name="Bhargava A."/>
            <person name="Sureshbabu K."/>
            <person name="Batra K."/>
            <person name="Sharma T.R."/>
            <person name="Mohapatra T."/>
            <person name="Singh N.K."/>
            <person name="Messing J."/>
            <person name="Nelson A.B."/>
            <person name="Fuks G."/>
            <person name="Kavchok S."/>
            <person name="Keizer G."/>
            <person name="Linton E."/>
            <person name="Llaca V."/>
            <person name="Song R."/>
            <person name="Tanyolac B."/>
            <person name="Young S."/>
            <person name="Ho-Il K."/>
            <person name="Hahn J.H."/>
            <person name="Sangsakoo G."/>
            <person name="Vanavichit A."/>
            <person name="de Mattos Luiz.A.T."/>
            <person name="Zimmer P.D."/>
            <person name="Malone G."/>
            <person name="Dellagostin O."/>
            <person name="de Oliveira A.C."/>
            <person name="Bevan M."/>
            <person name="Bancroft I."/>
            <person name="Minx P."/>
            <person name="Cordum H."/>
            <person name="Wilson R."/>
            <person name="Cheng Z."/>
            <person name="Jin W."/>
            <person name="Jiang J."/>
            <person name="Leong S.A."/>
            <person name="Iwama H."/>
            <person name="Gojobori T."/>
            <person name="Itoh T."/>
            <person name="Niimura Y."/>
            <person name="Fujii Y."/>
            <person name="Habara T."/>
            <person name="Sakai H."/>
            <person name="Sato Y."/>
            <person name="Wilson G."/>
            <person name="Kumar K."/>
            <person name="McCouch S."/>
            <person name="Juretic N."/>
            <person name="Hoen D."/>
            <person name="Wright S."/>
            <person name="Bruskiewich R."/>
            <person name="Bureau T."/>
            <person name="Miyao A."/>
            <person name="Hirochika H."/>
            <person name="Nishikawa T."/>
            <person name="Kadowaki K."/>
            <person name="Sugiura M."/>
            <person name="Burr B."/>
            <person name="Sasaki T."/>
        </authorList>
    </citation>
    <scope>NUCLEOTIDE SEQUENCE [LARGE SCALE GENOMIC DNA]</scope>
    <source>
        <strain evidence="2">cv. Nipponbare</strain>
    </source>
</reference>
<dbReference type="EMBL" id="AP014966">
    <property type="protein sequence ID" value="BAT10678.1"/>
    <property type="molecule type" value="Genomic_DNA"/>
</dbReference>
<dbReference type="PaxDb" id="39947-A0A0P0XTM5"/>
<dbReference type="Proteomes" id="UP000059680">
    <property type="component" value="Chromosome 10"/>
</dbReference>
<sequence>VHWITYKVLTSCHVSSILFMDLELGAPHQLKLSRSGFLESIWASCHSIFALRPAERLDAYNILSLSLLVNTEICFLGT</sequence>
<accession>A0A0P0XTM5</accession>
<evidence type="ECO:0000313" key="2">
    <source>
        <dbReference type="Proteomes" id="UP000059680"/>
    </source>
</evidence>
<dbReference type="STRING" id="39947.A0A0P0XTM5"/>
<protein>
    <submittedName>
        <fullName evidence="1">Os10g0392500 protein</fullName>
    </submittedName>
</protein>
<keyword evidence="2" id="KW-1185">Reference proteome</keyword>